<feature type="non-terminal residue" evidence="1">
    <location>
        <position position="1"/>
    </location>
</feature>
<sequence length="42" mass="4451">SIEFSAKGLCVKDTNFKSCAKFLCTKGASSKGLYSSVNVFAI</sequence>
<dbReference type="AlphaFoldDB" id="A0A9N9N9H2"/>
<reference evidence="1" key="1">
    <citation type="submission" date="2021-06" db="EMBL/GenBank/DDBJ databases">
        <authorList>
            <person name="Kallberg Y."/>
            <person name="Tangrot J."/>
            <person name="Rosling A."/>
        </authorList>
    </citation>
    <scope>NUCLEOTIDE SEQUENCE</scope>
    <source>
        <strain evidence="1">87-6 pot B 2015</strain>
    </source>
</reference>
<protein>
    <submittedName>
        <fullName evidence="1">3659_t:CDS:1</fullName>
    </submittedName>
</protein>
<evidence type="ECO:0000313" key="1">
    <source>
        <dbReference type="EMBL" id="CAG8714817.1"/>
    </source>
</evidence>
<proteinExistence type="predicted"/>
<evidence type="ECO:0000313" key="2">
    <source>
        <dbReference type="Proteomes" id="UP000789375"/>
    </source>
</evidence>
<gene>
    <name evidence="1" type="ORF">FMOSSE_LOCUS14567</name>
</gene>
<accession>A0A9N9N9H2</accession>
<dbReference type="EMBL" id="CAJVPP010011585">
    <property type="protein sequence ID" value="CAG8714817.1"/>
    <property type="molecule type" value="Genomic_DNA"/>
</dbReference>
<organism evidence="1 2">
    <name type="scientific">Funneliformis mosseae</name>
    <name type="common">Endomycorrhizal fungus</name>
    <name type="synonym">Glomus mosseae</name>
    <dbReference type="NCBI Taxonomy" id="27381"/>
    <lineage>
        <taxon>Eukaryota</taxon>
        <taxon>Fungi</taxon>
        <taxon>Fungi incertae sedis</taxon>
        <taxon>Mucoromycota</taxon>
        <taxon>Glomeromycotina</taxon>
        <taxon>Glomeromycetes</taxon>
        <taxon>Glomerales</taxon>
        <taxon>Glomeraceae</taxon>
        <taxon>Funneliformis</taxon>
    </lineage>
</organism>
<name>A0A9N9N9H2_FUNMO</name>
<dbReference type="Proteomes" id="UP000789375">
    <property type="component" value="Unassembled WGS sequence"/>
</dbReference>
<keyword evidence="2" id="KW-1185">Reference proteome</keyword>
<comment type="caution">
    <text evidence="1">The sequence shown here is derived from an EMBL/GenBank/DDBJ whole genome shotgun (WGS) entry which is preliminary data.</text>
</comment>